<feature type="chain" id="PRO_5043750647" description="HdeA/HdeB family protein" evidence="2">
    <location>
        <begin position="24"/>
        <end position="150"/>
    </location>
</feature>
<reference evidence="3" key="2">
    <citation type="submission" date="2024-06" db="EMBL/GenBank/DDBJ databases">
        <authorList>
            <person name="Deng Y."/>
        </authorList>
    </citation>
    <scope>NUCLEOTIDE SEQUENCE</scope>
    <source>
        <strain evidence="3">TCYB15</strain>
    </source>
</reference>
<sequence length="150" mass="15241">MTNTFKTLAIAALMGTVSAPAFAAAHADTSMTCAEFNELSKDDQMMVASAAIAEIDDGDNGGSMGNSGRDTGDTTTTTTVTAAEATDDEPEEGSLEGDLKAVEDTGGNTAESNMTAEPMDEAAMEQFMVVCNQNLDATVGEAAAGLPGDK</sequence>
<evidence type="ECO:0000256" key="2">
    <source>
        <dbReference type="SAM" id="SignalP"/>
    </source>
</evidence>
<dbReference type="KEGG" id="suly:ABM428_01630"/>
<feature type="compositionally biased region" description="Low complexity" evidence="1">
    <location>
        <begin position="66"/>
        <end position="84"/>
    </location>
</feature>
<dbReference type="RefSeq" id="WP_037954025.1">
    <property type="nucleotide sequence ID" value="NZ_CP159193.1"/>
</dbReference>
<gene>
    <name evidence="3" type="ORF">ABM428_01630</name>
</gene>
<evidence type="ECO:0008006" key="4">
    <source>
        <dbReference type="Google" id="ProtNLM"/>
    </source>
</evidence>
<feature type="compositionally biased region" description="Acidic residues" evidence="1">
    <location>
        <begin position="85"/>
        <end position="95"/>
    </location>
</feature>
<name>A0AAU8C343_9RHOB</name>
<feature type="compositionally biased region" description="Polar residues" evidence="1">
    <location>
        <begin position="106"/>
        <end position="115"/>
    </location>
</feature>
<organism evidence="3">
    <name type="scientific">Sulfitobacter sp. TCYB15</name>
    <dbReference type="NCBI Taxonomy" id="3229275"/>
    <lineage>
        <taxon>Bacteria</taxon>
        <taxon>Pseudomonadati</taxon>
        <taxon>Pseudomonadota</taxon>
        <taxon>Alphaproteobacteria</taxon>
        <taxon>Rhodobacterales</taxon>
        <taxon>Roseobacteraceae</taxon>
        <taxon>Sulfitobacter</taxon>
    </lineage>
</organism>
<protein>
    <recommendedName>
        <fullName evidence="4">HdeA/HdeB family protein</fullName>
    </recommendedName>
</protein>
<accession>A0AAU8C343</accession>
<proteinExistence type="predicted"/>
<evidence type="ECO:0000313" key="3">
    <source>
        <dbReference type="EMBL" id="XCF10565.1"/>
    </source>
</evidence>
<feature type="signal peptide" evidence="2">
    <location>
        <begin position="1"/>
        <end position="23"/>
    </location>
</feature>
<feature type="region of interest" description="Disordered" evidence="1">
    <location>
        <begin position="54"/>
        <end position="117"/>
    </location>
</feature>
<reference evidence="3" key="1">
    <citation type="journal article" date="2020" name="Int. J. Syst. Evol. Microbiol.">
        <title>Notification of changes in taxonomic opinion previously published outside the IJSEM.</title>
        <authorList>
            <person name="Oren A."/>
            <person name="Garrity G."/>
        </authorList>
    </citation>
    <scope>NUCLEOTIDE SEQUENCE</scope>
    <source>
        <strain evidence="3">TCYB15</strain>
    </source>
</reference>
<dbReference type="AlphaFoldDB" id="A0AAU8C343"/>
<evidence type="ECO:0000256" key="1">
    <source>
        <dbReference type="SAM" id="MobiDB-lite"/>
    </source>
</evidence>
<dbReference type="EMBL" id="CP159193">
    <property type="protein sequence ID" value="XCF10565.1"/>
    <property type="molecule type" value="Genomic_DNA"/>
</dbReference>
<keyword evidence="2" id="KW-0732">Signal</keyword>